<dbReference type="EMBL" id="CP061800">
    <property type="protein sequence ID" value="QTA84800.1"/>
    <property type="molecule type" value="Genomic_DNA"/>
</dbReference>
<evidence type="ECO:0000256" key="3">
    <source>
        <dbReference type="ARBA" id="ARBA00005100"/>
    </source>
</evidence>
<dbReference type="GO" id="GO:0005737">
    <property type="term" value="C:cytoplasm"/>
    <property type="evidence" value="ECO:0007669"/>
    <property type="project" value="TreeGrafter"/>
</dbReference>
<keyword evidence="16" id="KW-1185">Reference proteome</keyword>
<evidence type="ECO:0000313" key="16">
    <source>
        <dbReference type="Proteomes" id="UP000663722"/>
    </source>
</evidence>
<accession>A0A975BGE2</accession>
<name>A0A975BGE2_9BACT</name>
<keyword evidence="9" id="KW-1133">Transmembrane helix</keyword>
<dbReference type="SUPFAM" id="SSF51735">
    <property type="entry name" value="NAD(P)-binding Rossmann-fold domains"/>
    <property type="match status" value="1"/>
</dbReference>
<dbReference type="RefSeq" id="WP_207681125.1">
    <property type="nucleotide sequence ID" value="NZ_CP061800.1"/>
</dbReference>
<evidence type="ECO:0000256" key="10">
    <source>
        <dbReference type="ARBA" id="ARBA00023027"/>
    </source>
</evidence>
<sequence>MRILITGGAGFIGSHLAEAYLEKGDEVYIIDDLSTGSLSNINALRENKRFRDRFFIKTDTIFNHDVMVELTGICDVVFHLAAAVGVRYILNNPLESIRTNIRGTEKVLELCAKFKKKVLITSSSEVYGKHTHAPLIETDNIIYGPSSNSRWSYAASKLMDEFMALAYFRTKGLRVIIARLFNTIGPRQTGAYGMVVPRFVAQALKNEPLTVYGDGTQTRTFTYVKDVVRAMTGLMESDVAVGEVFNVGGTEEITMLDLAKKIIRETGSDSDIELVSYDEAFEKNFEDMQRRVPGIKKIKRAIGFQPETDLDAILRRVIAYMKINHKIANPKQT</sequence>
<evidence type="ECO:0000256" key="4">
    <source>
        <dbReference type="ARBA" id="ARBA00007505"/>
    </source>
</evidence>
<dbReference type="KEGG" id="dmm:dnm_008000"/>
<dbReference type="GO" id="GO:0070403">
    <property type="term" value="F:NAD+ binding"/>
    <property type="evidence" value="ECO:0007669"/>
    <property type="project" value="InterPro"/>
</dbReference>
<dbReference type="InterPro" id="IPR016040">
    <property type="entry name" value="NAD(P)-bd_dom"/>
</dbReference>
<comment type="similarity">
    <text evidence="4">Belongs to the NAD(P)-dependent epimerase/dehydratase family. UDP-glucuronic acid decarboxylase subfamily.</text>
</comment>
<keyword evidence="8" id="KW-0735">Signal-anchor</keyword>
<keyword evidence="6" id="KW-0812">Transmembrane</keyword>
<evidence type="ECO:0000256" key="1">
    <source>
        <dbReference type="ARBA" id="ARBA00001911"/>
    </source>
</evidence>
<comment type="pathway">
    <text evidence="3">Nucleotide-sugar biosynthesis; UDP-alpha-D-xylose biosynthesis; UDP-alpha-D-xylose from UDP-alpha-D-glucuronate: step 1/1.</text>
</comment>
<dbReference type="GO" id="GO:0042732">
    <property type="term" value="P:D-xylose metabolic process"/>
    <property type="evidence" value="ECO:0007669"/>
    <property type="project" value="InterPro"/>
</dbReference>
<evidence type="ECO:0000256" key="2">
    <source>
        <dbReference type="ARBA" id="ARBA00004447"/>
    </source>
</evidence>
<organism evidence="15 16">
    <name type="scientific">Desulfonema magnum</name>
    <dbReference type="NCBI Taxonomy" id="45655"/>
    <lineage>
        <taxon>Bacteria</taxon>
        <taxon>Pseudomonadati</taxon>
        <taxon>Thermodesulfobacteriota</taxon>
        <taxon>Desulfobacteria</taxon>
        <taxon>Desulfobacterales</taxon>
        <taxon>Desulfococcaceae</taxon>
        <taxon>Desulfonema</taxon>
    </lineage>
</organism>
<protein>
    <recommendedName>
        <fullName evidence="5">UDP-glucuronate decarboxylase</fullName>
        <ecNumber evidence="5">4.1.1.35</ecNumber>
    </recommendedName>
</protein>
<evidence type="ECO:0000256" key="8">
    <source>
        <dbReference type="ARBA" id="ARBA00022968"/>
    </source>
</evidence>
<evidence type="ECO:0000256" key="12">
    <source>
        <dbReference type="ARBA" id="ARBA00023136"/>
    </source>
</evidence>
<keyword evidence="7" id="KW-0210">Decarboxylase</keyword>
<dbReference type="GO" id="GO:0048040">
    <property type="term" value="F:UDP-glucuronate decarboxylase activity"/>
    <property type="evidence" value="ECO:0007669"/>
    <property type="project" value="UniProtKB-EC"/>
</dbReference>
<evidence type="ECO:0000256" key="13">
    <source>
        <dbReference type="ARBA" id="ARBA00023239"/>
    </source>
</evidence>
<keyword evidence="12" id="KW-0472">Membrane</keyword>
<dbReference type="InterPro" id="IPR036291">
    <property type="entry name" value="NAD(P)-bd_dom_sf"/>
</dbReference>
<dbReference type="AlphaFoldDB" id="A0A975BGE2"/>
<dbReference type="PANTHER" id="PTHR43078:SF6">
    <property type="entry name" value="UDP-GLUCURONIC ACID DECARBOXYLASE 1"/>
    <property type="match status" value="1"/>
</dbReference>
<dbReference type="PANTHER" id="PTHR43078">
    <property type="entry name" value="UDP-GLUCURONIC ACID DECARBOXYLASE-RELATED"/>
    <property type="match status" value="1"/>
</dbReference>
<evidence type="ECO:0000256" key="7">
    <source>
        <dbReference type="ARBA" id="ARBA00022793"/>
    </source>
</evidence>
<evidence type="ECO:0000256" key="9">
    <source>
        <dbReference type="ARBA" id="ARBA00022989"/>
    </source>
</evidence>
<dbReference type="InterPro" id="IPR044516">
    <property type="entry name" value="UXS-like"/>
</dbReference>
<evidence type="ECO:0000256" key="6">
    <source>
        <dbReference type="ARBA" id="ARBA00022692"/>
    </source>
</evidence>
<evidence type="ECO:0000256" key="11">
    <source>
        <dbReference type="ARBA" id="ARBA00023034"/>
    </source>
</evidence>
<keyword evidence="11" id="KW-0333">Golgi apparatus</keyword>
<keyword evidence="10" id="KW-0520">NAD</keyword>
<evidence type="ECO:0000256" key="5">
    <source>
        <dbReference type="ARBA" id="ARBA00012290"/>
    </source>
</evidence>
<reference evidence="15" key="1">
    <citation type="journal article" date="2021" name="Microb. Physiol.">
        <title>Proteogenomic Insights into the Physiology of Marine, Sulfate-Reducing, Filamentous Desulfonema limicola and Desulfonema magnum.</title>
        <authorList>
            <person name="Schnaars V."/>
            <person name="Wohlbrand L."/>
            <person name="Scheve S."/>
            <person name="Hinrichs C."/>
            <person name="Reinhardt R."/>
            <person name="Rabus R."/>
        </authorList>
    </citation>
    <scope>NUCLEOTIDE SEQUENCE</scope>
    <source>
        <strain evidence="15">4be13</strain>
    </source>
</reference>
<dbReference type="PRINTS" id="PR01713">
    <property type="entry name" value="NUCEPIMERASE"/>
</dbReference>
<dbReference type="Gene3D" id="3.40.50.720">
    <property type="entry name" value="NAD(P)-binding Rossmann-like Domain"/>
    <property type="match status" value="1"/>
</dbReference>
<gene>
    <name evidence="15" type="ORF">dnm_008000</name>
</gene>
<dbReference type="Proteomes" id="UP000663722">
    <property type="component" value="Chromosome"/>
</dbReference>
<comment type="subcellular location">
    <subcellularLocation>
        <location evidence="2">Golgi apparatus</location>
        <location evidence="2">Golgi stack membrane</location>
        <topology evidence="2">Single-pass type II membrane protein</topology>
    </subcellularLocation>
</comment>
<feature type="domain" description="NAD(P)-binding" evidence="14">
    <location>
        <begin position="4"/>
        <end position="316"/>
    </location>
</feature>
<dbReference type="EC" id="4.1.1.35" evidence="5"/>
<evidence type="ECO:0000313" key="15">
    <source>
        <dbReference type="EMBL" id="QTA84800.1"/>
    </source>
</evidence>
<keyword evidence="13" id="KW-0456">Lyase</keyword>
<proteinExistence type="inferred from homology"/>
<comment type="cofactor">
    <cofactor evidence="1">
        <name>NAD(+)</name>
        <dbReference type="ChEBI" id="CHEBI:57540"/>
    </cofactor>
</comment>
<dbReference type="Pfam" id="PF16363">
    <property type="entry name" value="GDP_Man_Dehyd"/>
    <property type="match status" value="1"/>
</dbReference>
<evidence type="ECO:0000259" key="14">
    <source>
        <dbReference type="Pfam" id="PF16363"/>
    </source>
</evidence>